<evidence type="ECO:0000256" key="2">
    <source>
        <dbReference type="ARBA" id="ARBA00023125"/>
    </source>
</evidence>
<keyword evidence="3" id="KW-0804">Transcription</keyword>
<evidence type="ECO:0000313" key="5">
    <source>
        <dbReference type="EMBL" id="AMP97663.1"/>
    </source>
</evidence>
<organism evidence="5 6">
    <name type="scientific">Pedobacter cryoconitis</name>
    <dbReference type="NCBI Taxonomy" id="188932"/>
    <lineage>
        <taxon>Bacteria</taxon>
        <taxon>Pseudomonadati</taxon>
        <taxon>Bacteroidota</taxon>
        <taxon>Sphingobacteriia</taxon>
        <taxon>Sphingobacteriales</taxon>
        <taxon>Sphingobacteriaceae</taxon>
        <taxon>Pedobacter</taxon>
    </lineage>
</organism>
<dbReference type="Proteomes" id="UP000071561">
    <property type="component" value="Chromosome"/>
</dbReference>
<keyword evidence="6" id="KW-1185">Reference proteome</keyword>
<dbReference type="AlphaFoldDB" id="A0A127V8M1"/>
<dbReference type="SMART" id="SM00342">
    <property type="entry name" value="HTH_ARAC"/>
    <property type="match status" value="1"/>
</dbReference>
<dbReference type="GO" id="GO:0043565">
    <property type="term" value="F:sequence-specific DNA binding"/>
    <property type="evidence" value="ECO:0007669"/>
    <property type="project" value="InterPro"/>
</dbReference>
<dbReference type="PANTHER" id="PTHR46796">
    <property type="entry name" value="HTH-TYPE TRANSCRIPTIONAL ACTIVATOR RHAS-RELATED"/>
    <property type="match status" value="1"/>
</dbReference>
<dbReference type="Pfam" id="PF12833">
    <property type="entry name" value="HTH_18"/>
    <property type="match status" value="1"/>
</dbReference>
<reference evidence="5 6" key="1">
    <citation type="submission" date="2016-03" db="EMBL/GenBank/DDBJ databases">
        <title>Complete genome sequence of Pedobacter cryoconitis PAMC 27485.</title>
        <authorList>
            <person name="Lee J."/>
            <person name="Kim O.-S."/>
        </authorList>
    </citation>
    <scope>NUCLEOTIDE SEQUENCE [LARGE SCALE GENOMIC DNA]</scope>
    <source>
        <strain evidence="5 6">PAMC 27485</strain>
    </source>
</reference>
<dbReference type="KEGG" id="pcm:AY601_0716"/>
<dbReference type="InterPro" id="IPR050204">
    <property type="entry name" value="AraC_XylS_family_regulators"/>
</dbReference>
<evidence type="ECO:0000256" key="3">
    <source>
        <dbReference type="ARBA" id="ARBA00023163"/>
    </source>
</evidence>
<dbReference type="InterPro" id="IPR018060">
    <property type="entry name" value="HTH_AraC"/>
</dbReference>
<feature type="domain" description="HTH araC/xylS-type" evidence="4">
    <location>
        <begin position="156"/>
        <end position="258"/>
    </location>
</feature>
<dbReference type="InterPro" id="IPR046532">
    <property type="entry name" value="DUF6597"/>
</dbReference>
<evidence type="ECO:0000313" key="6">
    <source>
        <dbReference type="Proteomes" id="UP000071561"/>
    </source>
</evidence>
<dbReference type="GO" id="GO:0003700">
    <property type="term" value="F:DNA-binding transcription factor activity"/>
    <property type="evidence" value="ECO:0007669"/>
    <property type="project" value="InterPro"/>
</dbReference>
<dbReference type="PROSITE" id="PS01124">
    <property type="entry name" value="HTH_ARAC_FAMILY_2"/>
    <property type="match status" value="1"/>
</dbReference>
<evidence type="ECO:0000259" key="4">
    <source>
        <dbReference type="PROSITE" id="PS01124"/>
    </source>
</evidence>
<dbReference type="EMBL" id="CP014504">
    <property type="protein sequence ID" value="AMP97663.1"/>
    <property type="molecule type" value="Genomic_DNA"/>
</dbReference>
<evidence type="ECO:0000256" key="1">
    <source>
        <dbReference type="ARBA" id="ARBA00023015"/>
    </source>
</evidence>
<dbReference type="Pfam" id="PF20240">
    <property type="entry name" value="DUF6597"/>
    <property type="match status" value="1"/>
</dbReference>
<dbReference type="SUPFAM" id="SSF46689">
    <property type="entry name" value="Homeodomain-like"/>
    <property type="match status" value="1"/>
</dbReference>
<dbReference type="OrthoDB" id="511992at2"/>
<protein>
    <submittedName>
        <fullName evidence="5">DNA-binding protein</fullName>
    </submittedName>
</protein>
<dbReference type="PANTHER" id="PTHR46796:SF13">
    <property type="entry name" value="HTH-TYPE TRANSCRIPTIONAL ACTIVATOR RHAS"/>
    <property type="match status" value="1"/>
</dbReference>
<dbReference type="InterPro" id="IPR009057">
    <property type="entry name" value="Homeodomain-like_sf"/>
</dbReference>
<accession>A0A127V8M1</accession>
<dbReference type="PATRIC" id="fig|188932.3.peg.734"/>
<gene>
    <name evidence="5" type="ORF">AY601_0716</name>
</gene>
<keyword evidence="2 5" id="KW-0238">DNA-binding</keyword>
<sequence length="278" mass="31171">MQVLPSLDLSATIKHYLFLTTQSEEVKKLRLFSDGNTGMVFSFKTPLISHFAGSGIRVELPDSFIYGQLDSFQDLYCQGETSLMIVVFHPHGLSQILGIPSQELKNQRIKAEDLFGSKGTALYEKLSDSTAITSKITLAEDFFRKLIASRQLPDQPLILASLNFITQNKGLLPVSKLAAFTGYHERTLERTFITNIGISPKRFSTIVKLHVFLKQLRDQPIQETLTLLGHEAGYYDQPHLIREFKKHTGLTPGQYSSIADPLAINFLSYQPGQHGLLT</sequence>
<proteinExistence type="predicted"/>
<keyword evidence="1" id="KW-0805">Transcription regulation</keyword>
<dbReference type="Gene3D" id="1.10.10.60">
    <property type="entry name" value="Homeodomain-like"/>
    <property type="match status" value="1"/>
</dbReference>
<name>A0A127V8M1_9SPHI</name>